<dbReference type="Pfam" id="PF13191">
    <property type="entry name" value="AAA_16"/>
    <property type="match status" value="1"/>
</dbReference>
<dbReference type="EMBL" id="CP016174">
    <property type="protein sequence ID" value="ANN15897.1"/>
    <property type="molecule type" value="Genomic_DNA"/>
</dbReference>
<dbReference type="InterPro" id="IPR041664">
    <property type="entry name" value="AAA_16"/>
</dbReference>
<name>A0A193BUK2_AMYOR</name>
<evidence type="ECO:0000313" key="5">
    <source>
        <dbReference type="Proteomes" id="UP000093695"/>
    </source>
</evidence>
<dbReference type="SUPFAM" id="SSF46894">
    <property type="entry name" value="C-terminal effector domain of the bipartite response regulators"/>
    <property type="match status" value="1"/>
</dbReference>
<dbReference type="GO" id="GO:0006355">
    <property type="term" value="P:regulation of DNA-templated transcription"/>
    <property type="evidence" value="ECO:0007669"/>
    <property type="project" value="InterPro"/>
</dbReference>
<dbReference type="Gene3D" id="1.10.10.10">
    <property type="entry name" value="Winged helix-like DNA-binding domain superfamily/Winged helix DNA-binding domain"/>
    <property type="match status" value="1"/>
</dbReference>
<dbReference type="InterPro" id="IPR036388">
    <property type="entry name" value="WH-like_DNA-bd_sf"/>
</dbReference>
<dbReference type="Gene3D" id="1.25.40.10">
    <property type="entry name" value="Tetratricopeptide repeat domain"/>
    <property type="match status" value="1"/>
</dbReference>
<dbReference type="GO" id="GO:0005524">
    <property type="term" value="F:ATP binding"/>
    <property type="evidence" value="ECO:0007669"/>
    <property type="project" value="UniProtKB-KW"/>
</dbReference>
<dbReference type="InterPro" id="IPR011990">
    <property type="entry name" value="TPR-like_helical_dom_sf"/>
</dbReference>
<evidence type="ECO:0000313" key="4">
    <source>
        <dbReference type="EMBL" id="ANN15897.1"/>
    </source>
</evidence>
<protein>
    <submittedName>
        <fullName evidence="4">LuxR family transcriptional regulator</fullName>
    </submittedName>
</protein>
<evidence type="ECO:0000259" key="3">
    <source>
        <dbReference type="SMART" id="SM00421"/>
    </source>
</evidence>
<dbReference type="InterPro" id="IPR027417">
    <property type="entry name" value="P-loop_NTPase"/>
</dbReference>
<feature type="domain" description="HTH luxR-type" evidence="3">
    <location>
        <begin position="843"/>
        <end position="900"/>
    </location>
</feature>
<accession>A0A193BUK2</accession>
<dbReference type="KEGG" id="aori:SD37_09740"/>
<dbReference type="GO" id="GO:0004016">
    <property type="term" value="F:adenylate cyclase activity"/>
    <property type="evidence" value="ECO:0007669"/>
    <property type="project" value="TreeGrafter"/>
</dbReference>
<organism evidence="4 5">
    <name type="scientific">Amycolatopsis orientalis</name>
    <name type="common">Nocardia orientalis</name>
    <dbReference type="NCBI Taxonomy" id="31958"/>
    <lineage>
        <taxon>Bacteria</taxon>
        <taxon>Bacillati</taxon>
        <taxon>Actinomycetota</taxon>
        <taxon>Actinomycetes</taxon>
        <taxon>Pseudonocardiales</taxon>
        <taxon>Pseudonocardiaceae</taxon>
        <taxon>Amycolatopsis</taxon>
    </lineage>
</organism>
<proteinExistence type="predicted"/>
<dbReference type="InterPro" id="IPR000792">
    <property type="entry name" value="Tscrpt_reg_LuxR_C"/>
</dbReference>
<dbReference type="SUPFAM" id="SSF52540">
    <property type="entry name" value="P-loop containing nucleoside triphosphate hydrolases"/>
    <property type="match status" value="1"/>
</dbReference>
<dbReference type="STRING" id="31958.SD37_09740"/>
<dbReference type="SMART" id="SM00421">
    <property type="entry name" value="HTH_LUXR"/>
    <property type="match status" value="1"/>
</dbReference>
<dbReference type="GO" id="GO:0003677">
    <property type="term" value="F:DNA binding"/>
    <property type="evidence" value="ECO:0007669"/>
    <property type="project" value="InterPro"/>
</dbReference>
<gene>
    <name evidence="4" type="ORF">SD37_09740</name>
</gene>
<evidence type="ECO:0000256" key="1">
    <source>
        <dbReference type="ARBA" id="ARBA00022741"/>
    </source>
</evidence>
<dbReference type="PANTHER" id="PTHR16305">
    <property type="entry name" value="TESTICULAR SOLUBLE ADENYLYL CYCLASE"/>
    <property type="match status" value="1"/>
</dbReference>
<dbReference type="InterPro" id="IPR016032">
    <property type="entry name" value="Sig_transdc_resp-reg_C-effctor"/>
</dbReference>
<sequence length="907" mass="97779">MENHLNAVLEAEKPLVLVTGLTGTGRTTLLARLSERYEADHRHVSAMRFTPSGDAVPARFVLPSDDRRGEPATRLRGPVSGEPAWATIGPVAGAAVEPAVARRAARAATAALHRAGDRTVLLLDDLQWIDRDSLAVLAALIPLLDGRRFSCVGALRIPAGDVAARYGPEALNALRKENLVHTLRLPPLTKDSLADKLRRSLGATPHSSLVDHVHALTRGVHSAVAEAMDMLRQCGAIRVVNRCAYFVPAMTAKNSTPACEAVMSAYALGEAEWDVAKVMALLSPLGDRAPRLTGTVIGIPEQDVLDRLEVLRRAGVLHRAGTSWRFAIPLHASVLAEACGPFERRMVATHAVEALWSGTATCADLEHRANLLAAAGRSVDPGRAAEELIHRAIEAAEDQAASTLHWLDAAVELAGDRAQRAKTLLLLATAYHHNGDYEQSLRILRLVLTDFADVVNADAAFEARTLLLRGLSGCEDTEPLREIADGDRRAPGDPGFRAALRATACTLLDRWAEAVRWADTTTPIVHHGRSHAVASRLVTALGGLWQGQTEFFERSLTERGQWPLREVARFHLEQVDAHLTGLLLNGDLVRAEKLLADEGLSWNDAGPANRATGAVLRGDFPTATELACRSVACRSAPGFAAATTGMFYATVSAVVSQGRLTTARELVSAAREGSPVLGHLVDFAEALIDRALGDTVRAADKLRTALRKADKRGLVVGCDVARAELADLALELDDTKTAERCLVEADRLAHTLRTGRAALLASFVRAAVTKDPDAATESLRSAHVRGQPFELSVLITRLVKHEMADPAQLNEAYELMAGLDALMHRANTRTLMQLKGIVVTGRRNTLEENERLLATLVGEGLSNKQIAAALVTSEKSVEGRLSRLFIRSGYRSRIELSNAIVNGERRL</sequence>
<reference evidence="4 5" key="1">
    <citation type="journal article" date="2015" name="Genome Announc.">
        <title>Draft Genome Sequence of Norvancomycin-Producing Strain Amycolatopsis orientalis CPCC200066.</title>
        <authorList>
            <person name="Lei X."/>
            <person name="Yuan F."/>
            <person name="Shi Y."/>
            <person name="Li X."/>
            <person name="Wang L."/>
            <person name="Hong B."/>
        </authorList>
    </citation>
    <scope>NUCLEOTIDE SEQUENCE [LARGE SCALE GENOMIC DNA]</scope>
    <source>
        <strain evidence="4 5">B-37</strain>
    </source>
</reference>
<dbReference type="GO" id="GO:0005737">
    <property type="term" value="C:cytoplasm"/>
    <property type="evidence" value="ECO:0007669"/>
    <property type="project" value="TreeGrafter"/>
</dbReference>
<dbReference type="AlphaFoldDB" id="A0A193BUK2"/>
<keyword evidence="1" id="KW-0547">Nucleotide-binding</keyword>
<dbReference type="Proteomes" id="UP000093695">
    <property type="component" value="Chromosome"/>
</dbReference>
<dbReference type="RefSeq" id="WP_044851391.1">
    <property type="nucleotide sequence ID" value="NZ_CP016174.1"/>
</dbReference>
<dbReference type="PANTHER" id="PTHR16305:SF28">
    <property type="entry name" value="GUANYLATE CYCLASE DOMAIN-CONTAINING PROTEIN"/>
    <property type="match status" value="1"/>
</dbReference>
<keyword evidence="2" id="KW-0067">ATP-binding</keyword>
<keyword evidence="5" id="KW-1185">Reference proteome</keyword>
<evidence type="ECO:0000256" key="2">
    <source>
        <dbReference type="ARBA" id="ARBA00022840"/>
    </source>
</evidence>